<sequence>MQEIPAFSLELLVTLCQFLPLFDPSSFRESFRCSRWSRLRSSSKSSESMALPSVSWMCFRVPTSMPTHRCGFSGIPSVSLPSTVTQANHSPVGFLFSIISLIVSVSGMSRCFTIGISASLNRDSTSDRCYYRAWSRIGHRFRLRNSYGDF</sequence>
<evidence type="ECO:0000313" key="2">
    <source>
        <dbReference type="Proteomes" id="UP000030710"/>
    </source>
</evidence>
<gene>
    <name evidence="1" type="ORF">J07HQW2_00679</name>
</gene>
<proteinExistence type="predicted"/>
<name>U1NBI2_9EURY</name>
<accession>U1NBI2</accession>
<evidence type="ECO:0000313" key="1">
    <source>
        <dbReference type="EMBL" id="ERG94245.1"/>
    </source>
</evidence>
<dbReference type="HOGENOM" id="CLU_1736386_0_0_2"/>
<dbReference type="AlphaFoldDB" id="U1NBI2"/>
<protein>
    <submittedName>
        <fullName evidence="1">Uncharacterized protein</fullName>
    </submittedName>
</protein>
<reference evidence="1 2" key="1">
    <citation type="journal article" date="2013" name="PLoS ONE">
        <title>Assembly-driven community genomics of a hypersaline microbial ecosystem.</title>
        <authorList>
            <person name="Podell S."/>
            <person name="Ugalde J.A."/>
            <person name="Narasingarao P."/>
            <person name="Banfield J.F."/>
            <person name="Heidelberg K.B."/>
            <person name="Allen E.E."/>
        </authorList>
    </citation>
    <scope>NUCLEOTIDE SEQUENCE [LARGE SCALE GENOMIC DNA]</scope>
    <source>
        <strain evidence="2">J07HQW2</strain>
    </source>
</reference>
<organism evidence="1 2">
    <name type="scientific">Haloquadratum walsbyi J07HQW2</name>
    <dbReference type="NCBI Taxonomy" id="1238425"/>
    <lineage>
        <taxon>Archaea</taxon>
        <taxon>Methanobacteriati</taxon>
        <taxon>Methanobacteriota</taxon>
        <taxon>Stenosarchaea group</taxon>
        <taxon>Halobacteria</taxon>
        <taxon>Halobacteriales</taxon>
        <taxon>Haloferacaceae</taxon>
        <taxon>Haloquadratum</taxon>
    </lineage>
</organism>
<dbReference type="EMBL" id="KE356561">
    <property type="protein sequence ID" value="ERG94245.1"/>
    <property type="molecule type" value="Genomic_DNA"/>
</dbReference>
<dbReference type="Proteomes" id="UP000030710">
    <property type="component" value="Unassembled WGS sequence"/>
</dbReference>